<evidence type="ECO:0000256" key="3">
    <source>
        <dbReference type="ARBA" id="ARBA00004496"/>
    </source>
</evidence>
<dbReference type="GO" id="GO:0005730">
    <property type="term" value="C:nucleolus"/>
    <property type="evidence" value="ECO:0007669"/>
    <property type="project" value="UniProtKB-SubCell"/>
</dbReference>
<keyword evidence="8" id="KW-0698">rRNA processing</keyword>
<keyword evidence="13" id="KW-0271">Exosome</keyword>
<protein>
    <recommendedName>
        <fullName evidence="21">Exosome complex exonuclease RRP44</fullName>
    </recommendedName>
    <alternativeName>
        <fullName evidence="22">Protein DIS3 homolog</fullName>
    </alternativeName>
    <alternativeName>
        <fullName evidence="23">Ribosomal RNA-processing protein 44</fullName>
    </alternativeName>
</protein>
<dbReference type="PANTHER" id="PTHR23355">
    <property type="entry name" value="RIBONUCLEASE"/>
    <property type="match status" value="1"/>
</dbReference>
<dbReference type="SUPFAM" id="SSF88723">
    <property type="entry name" value="PIN domain-like"/>
    <property type="match status" value="1"/>
</dbReference>
<evidence type="ECO:0000256" key="9">
    <source>
        <dbReference type="ARBA" id="ARBA00022553"/>
    </source>
</evidence>
<dbReference type="InterPro" id="IPR033770">
    <property type="entry name" value="RRP44_S1"/>
</dbReference>
<evidence type="ECO:0000256" key="11">
    <source>
        <dbReference type="ARBA" id="ARBA00022759"/>
    </source>
</evidence>
<evidence type="ECO:0000256" key="17">
    <source>
        <dbReference type="ARBA" id="ARBA00022990"/>
    </source>
</evidence>
<evidence type="ECO:0000256" key="21">
    <source>
        <dbReference type="ARBA" id="ARBA00074777"/>
    </source>
</evidence>
<evidence type="ECO:0000256" key="19">
    <source>
        <dbReference type="ARBA" id="ARBA00023242"/>
    </source>
</evidence>
<dbReference type="SUPFAM" id="SSF50249">
    <property type="entry name" value="Nucleic acid-binding proteins"/>
    <property type="match status" value="3"/>
</dbReference>
<comment type="cofactor">
    <cofactor evidence="2">
        <name>Mg(2+)</name>
        <dbReference type="ChEBI" id="CHEBI:18420"/>
    </cofactor>
</comment>
<evidence type="ECO:0000259" key="26">
    <source>
        <dbReference type="SMART" id="SM00955"/>
    </source>
</evidence>
<dbReference type="InterPro" id="IPR041505">
    <property type="entry name" value="Dis3_CSD2"/>
</dbReference>
<comment type="cofactor">
    <cofactor evidence="1">
        <name>Mn(2+)</name>
        <dbReference type="ChEBI" id="CHEBI:29035"/>
    </cofactor>
</comment>
<dbReference type="GO" id="GO:0071031">
    <property type="term" value="P:nuclear mRNA surveillance of mRNA 3'-end processing"/>
    <property type="evidence" value="ECO:0007669"/>
    <property type="project" value="TreeGrafter"/>
</dbReference>
<sequence length="957" mass="108366">MLKSKTFVKKTRSGGVMKIVREHYLRDDIWCGSESCSECKQESTVLQRDACIESNLCPYAHYLIPDTNVVLHQIDVLEDPVIRNVIIVQTVLQEVRHRSAPVYKRLKDIIHEKEKHFYTFTNEHHNETFVEREPGESANDRNDRAIRVAAKWYSQHLKTSKSDPDGLKVVLLTNDQGNKEKAEESGLLVYKCEEYIKSLIANPELVDQLALSNDDKNEITSSKMLFPEHLPLSRIQAGIKSGSFLQGTFRASRDNYLEATVFVQGEGEDSTEGLQNLNRGVHQDVVAVQLLPRDQWVAPSSFVLQDEGAAKDDDAEEEEDRVLRISAAEAARKPTGKVVGIIKRSWRPFCGMLNVSHIKESTRHLFTPADRRVPRIRIETRQAATLAGQRIMVAIDGWPRHSRYPNGHFVRSLGSAGDKETEQEVLLLEHDVPHQAFSQAVLSFLPKMPWSITPEDMVKREDLRHLTVCSVDPPGCTDIDDALHCRELDNGNLEVGVHIADVSHFIRPGNALDKEAANRGTTVYLCGKLIRAVTMFFFDFIRMAFSCIWEMNHKAEILKTRFTKSVINSKASLTYAEAQMRIDDTTRTDDITKSLRGLNKLAKILKKQRIQNGALTLSSLEVRFHIDSETHDPIDLQTKELIVFVCAMLSFQHTTVHLVIRETNSMVEEFMLLANISVAQKIYDEFPDCAMLRKHPAPPPSNYDILLKAAKSKAVEIHTDSAKALADSLDVAKVDNFPYFNTLLRILATRCMMQAVYFCSGMDSDFHHYGLASPIYTHFTSPIRRYADIIVHRLLAVAIGADSTYPDLMDKHKQSALANNLNYRHKMSQYAQRASVAFHTQLFFKSRGILNEEGFVLFVRKNAIIVLIPRFGLEGTVFFDTKDKATPNLVFDEEGPTLKVEQHTFCIFDKVKVTISLDDSNIQHQKIRMSLIDPVIPGVSVPAPDVEPQAKKPKLDR</sequence>
<dbReference type="Pfam" id="PF17216">
    <property type="entry name" value="Rrp44_CSD1"/>
    <property type="match status" value="1"/>
</dbReference>
<keyword evidence="10" id="KW-0540">Nuclease</keyword>
<evidence type="ECO:0000256" key="10">
    <source>
        <dbReference type="ARBA" id="ARBA00022722"/>
    </source>
</evidence>
<keyword evidence="16" id="KW-0694">RNA-binding</keyword>
<reference evidence="27 28" key="1">
    <citation type="submission" date="2019-01" db="EMBL/GenBank/DDBJ databases">
        <title>Genome Assembly of Collichthys lucidus.</title>
        <authorList>
            <person name="Cai M."/>
            <person name="Xiao S."/>
        </authorList>
    </citation>
    <scope>NUCLEOTIDE SEQUENCE [LARGE SCALE GENOMIC DNA]</scope>
    <source>
        <strain evidence="27">JT15FE1705JMU</strain>
        <tissue evidence="27">Muscle</tissue>
    </source>
</reference>
<dbReference type="GO" id="GO:0006364">
    <property type="term" value="P:rRNA processing"/>
    <property type="evidence" value="ECO:0007669"/>
    <property type="project" value="UniProtKB-KW"/>
</dbReference>
<keyword evidence="7" id="KW-0963">Cytoplasm</keyword>
<dbReference type="Proteomes" id="UP000298787">
    <property type="component" value="Chromosome 17"/>
</dbReference>
<gene>
    <name evidence="27" type="ORF">D9C73_019439</name>
</gene>
<evidence type="ECO:0000313" key="28">
    <source>
        <dbReference type="Proteomes" id="UP000298787"/>
    </source>
</evidence>
<dbReference type="FunFam" id="2.40.50.690:FF:000002">
    <property type="entry name" value="exosome complex exonuclease RRP44 isoform X1"/>
    <property type="match status" value="1"/>
</dbReference>
<evidence type="ECO:0000256" key="18">
    <source>
        <dbReference type="ARBA" id="ARBA00023211"/>
    </source>
</evidence>
<dbReference type="Gene3D" id="3.40.50.1010">
    <property type="entry name" value="5'-nuclease"/>
    <property type="match status" value="1"/>
</dbReference>
<dbReference type="SMART" id="SM00955">
    <property type="entry name" value="RNB"/>
    <property type="match status" value="1"/>
</dbReference>
<dbReference type="Gene3D" id="2.40.50.690">
    <property type="match status" value="1"/>
</dbReference>
<organism evidence="27 28">
    <name type="scientific">Collichthys lucidus</name>
    <name type="common">Big head croaker</name>
    <name type="synonym">Sciaena lucida</name>
    <dbReference type="NCBI Taxonomy" id="240159"/>
    <lineage>
        <taxon>Eukaryota</taxon>
        <taxon>Metazoa</taxon>
        <taxon>Chordata</taxon>
        <taxon>Craniata</taxon>
        <taxon>Vertebrata</taxon>
        <taxon>Euteleostomi</taxon>
        <taxon>Actinopterygii</taxon>
        <taxon>Neopterygii</taxon>
        <taxon>Teleostei</taxon>
        <taxon>Neoteleostei</taxon>
        <taxon>Acanthomorphata</taxon>
        <taxon>Eupercaria</taxon>
        <taxon>Sciaenidae</taxon>
        <taxon>Collichthys</taxon>
    </lineage>
</organism>
<comment type="similarity">
    <text evidence="6 24">Belongs to the RNR ribonuclease family.</text>
</comment>
<dbReference type="Pfam" id="PF17215">
    <property type="entry name" value="Rrp44_S1"/>
    <property type="match status" value="1"/>
</dbReference>
<evidence type="ECO:0000256" key="8">
    <source>
        <dbReference type="ARBA" id="ARBA00022552"/>
    </source>
</evidence>
<dbReference type="EMBL" id="CM014094">
    <property type="protein sequence ID" value="TKS85903.1"/>
    <property type="molecule type" value="Genomic_DNA"/>
</dbReference>
<evidence type="ECO:0000256" key="15">
    <source>
        <dbReference type="ARBA" id="ARBA00022842"/>
    </source>
</evidence>
<name>A0A4U5VCP2_COLLU</name>
<keyword evidence="19" id="KW-0539">Nucleus</keyword>
<evidence type="ECO:0000256" key="20">
    <source>
        <dbReference type="ARBA" id="ARBA00065106"/>
    </source>
</evidence>
<dbReference type="InterPro" id="IPR022966">
    <property type="entry name" value="RNase_II/R_CS"/>
</dbReference>
<dbReference type="InterPro" id="IPR012340">
    <property type="entry name" value="NA-bd_OB-fold"/>
</dbReference>
<keyword evidence="12" id="KW-0378">Hydrolase</keyword>
<evidence type="ECO:0000256" key="23">
    <source>
        <dbReference type="ARBA" id="ARBA00077930"/>
    </source>
</evidence>
<comment type="subcellular location">
    <subcellularLocation>
        <location evidence="3">Cytoplasm</location>
    </subcellularLocation>
    <subcellularLocation>
        <location evidence="4">Nucleus</location>
        <location evidence="4">Nucleolus</location>
    </subcellularLocation>
    <subcellularLocation>
        <location evidence="5">Nucleus</location>
        <location evidence="5">Nucleoplasm</location>
    </subcellularLocation>
</comment>
<dbReference type="InterPro" id="IPR001900">
    <property type="entry name" value="RNase_II/R"/>
</dbReference>
<dbReference type="GO" id="GO:0016075">
    <property type="term" value="P:rRNA catabolic process"/>
    <property type="evidence" value="ECO:0007669"/>
    <property type="project" value="TreeGrafter"/>
</dbReference>
<evidence type="ECO:0000256" key="14">
    <source>
        <dbReference type="ARBA" id="ARBA00022839"/>
    </source>
</evidence>
<keyword evidence="18" id="KW-0464">Manganese</keyword>
<dbReference type="AlphaFoldDB" id="A0A4U5VCP2"/>
<feature type="domain" description="RNB" evidence="26">
    <location>
        <begin position="460"/>
        <end position="801"/>
    </location>
</feature>
<dbReference type="GO" id="GO:0000176">
    <property type="term" value="C:nuclear exosome (RNase complex)"/>
    <property type="evidence" value="ECO:0007669"/>
    <property type="project" value="TreeGrafter"/>
</dbReference>
<keyword evidence="9" id="KW-0597">Phosphoprotein</keyword>
<accession>A0A4U5VCP2</accession>
<evidence type="ECO:0000259" key="25">
    <source>
        <dbReference type="SMART" id="SM00670"/>
    </source>
</evidence>
<dbReference type="GO" id="GO:0003723">
    <property type="term" value="F:RNA binding"/>
    <property type="evidence" value="ECO:0007669"/>
    <property type="project" value="UniProtKB-KW"/>
</dbReference>
<dbReference type="FunFam" id="2.40.50.140:FF:000125">
    <property type="entry name" value="exosome complex exonuclease RRP44 isoform X1"/>
    <property type="match status" value="1"/>
</dbReference>
<dbReference type="PANTHER" id="PTHR23355:SF35">
    <property type="entry name" value="EXOSOME COMPLEX EXONUCLEASE RRP44"/>
    <property type="match status" value="1"/>
</dbReference>
<evidence type="ECO:0000256" key="6">
    <source>
        <dbReference type="ARBA" id="ARBA00005785"/>
    </source>
</evidence>
<dbReference type="Pfam" id="PF13638">
    <property type="entry name" value="PIN_4"/>
    <property type="match status" value="1"/>
</dbReference>
<keyword evidence="11" id="KW-0255">Endonuclease</keyword>
<dbReference type="InterPro" id="IPR033771">
    <property type="entry name" value="Rrp44_CSD1"/>
</dbReference>
<feature type="domain" description="PIN" evidence="25">
    <location>
        <begin position="61"/>
        <end position="180"/>
    </location>
</feature>
<dbReference type="CDD" id="cd09862">
    <property type="entry name" value="PIN_Rrp44-like"/>
    <property type="match status" value="1"/>
</dbReference>
<dbReference type="Gene3D" id="2.40.50.140">
    <property type="entry name" value="Nucleic acid-binding proteins"/>
    <property type="match status" value="1"/>
</dbReference>
<evidence type="ECO:0000256" key="5">
    <source>
        <dbReference type="ARBA" id="ARBA00004642"/>
    </source>
</evidence>
<dbReference type="Pfam" id="PF00773">
    <property type="entry name" value="RNB"/>
    <property type="match status" value="1"/>
</dbReference>
<keyword evidence="14 27" id="KW-0269">Exonuclease</keyword>
<evidence type="ECO:0000256" key="1">
    <source>
        <dbReference type="ARBA" id="ARBA00001936"/>
    </source>
</evidence>
<evidence type="ECO:0000256" key="7">
    <source>
        <dbReference type="ARBA" id="ARBA00022490"/>
    </source>
</evidence>
<dbReference type="InterPro" id="IPR029060">
    <property type="entry name" value="PIN-like_dom_sf"/>
</dbReference>
<dbReference type="GO" id="GO:0004519">
    <property type="term" value="F:endonuclease activity"/>
    <property type="evidence" value="ECO:0007669"/>
    <property type="project" value="UniProtKB-KW"/>
</dbReference>
<keyword evidence="28" id="KW-1185">Reference proteome</keyword>
<dbReference type="Gene3D" id="2.40.50.700">
    <property type="match status" value="1"/>
</dbReference>
<dbReference type="GO" id="GO:0071034">
    <property type="term" value="P:CUT catabolic process"/>
    <property type="evidence" value="ECO:0007669"/>
    <property type="project" value="UniProtKB-ARBA"/>
</dbReference>
<proteinExistence type="inferred from homology"/>
<evidence type="ECO:0000256" key="12">
    <source>
        <dbReference type="ARBA" id="ARBA00022801"/>
    </source>
</evidence>
<evidence type="ECO:0000256" key="13">
    <source>
        <dbReference type="ARBA" id="ARBA00022835"/>
    </source>
</evidence>
<dbReference type="InterPro" id="IPR050180">
    <property type="entry name" value="RNR_Ribonuclease"/>
</dbReference>
<dbReference type="GO" id="GO:0000177">
    <property type="term" value="C:cytoplasmic exosome (RNase complex)"/>
    <property type="evidence" value="ECO:0007669"/>
    <property type="project" value="TreeGrafter"/>
</dbReference>
<dbReference type="InterPro" id="IPR002716">
    <property type="entry name" value="PIN_dom"/>
</dbReference>
<evidence type="ECO:0000256" key="24">
    <source>
        <dbReference type="RuleBase" id="RU003901"/>
    </source>
</evidence>
<dbReference type="PROSITE" id="PS01175">
    <property type="entry name" value="RIBONUCLEASE_II"/>
    <property type="match status" value="1"/>
</dbReference>
<dbReference type="GO" id="GO:0000175">
    <property type="term" value="F:3'-5'-RNA exonuclease activity"/>
    <property type="evidence" value="ECO:0007669"/>
    <property type="project" value="UniProtKB-ARBA"/>
</dbReference>
<evidence type="ECO:0000256" key="2">
    <source>
        <dbReference type="ARBA" id="ARBA00001946"/>
    </source>
</evidence>
<dbReference type="SMART" id="SM00670">
    <property type="entry name" value="PINc"/>
    <property type="match status" value="1"/>
</dbReference>
<dbReference type="FunFam" id="2.40.50.700:FF:000001">
    <property type="entry name" value="Exosome complex exonuclease exoribonuclease (Rrp44)"/>
    <property type="match status" value="1"/>
</dbReference>
<dbReference type="Pfam" id="PF17849">
    <property type="entry name" value="OB_Dis3"/>
    <property type="match status" value="1"/>
</dbReference>
<dbReference type="STRING" id="240159.A0A4U5VCP2"/>
<dbReference type="FunFam" id="3.40.50.1010:FF:000010">
    <property type="entry name" value="Exosome complex exonuclease DIS3"/>
    <property type="match status" value="1"/>
</dbReference>
<evidence type="ECO:0000256" key="4">
    <source>
        <dbReference type="ARBA" id="ARBA00004604"/>
    </source>
</evidence>
<evidence type="ECO:0000256" key="22">
    <source>
        <dbReference type="ARBA" id="ARBA00077221"/>
    </source>
</evidence>
<keyword evidence="17" id="KW-0007">Acetylation</keyword>
<evidence type="ECO:0000256" key="16">
    <source>
        <dbReference type="ARBA" id="ARBA00022884"/>
    </source>
</evidence>
<evidence type="ECO:0000313" key="27">
    <source>
        <dbReference type="EMBL" id="TKS85903.1"/>
    </source>
</evidence>
<comment type="subunit">
    <text evidence="20">Component of the RNA exosome complex; within the complex interacts with EXOSC4, EXOSC7 and EXOSC9 of the exosome core complex (Exo-9). The catalytically inactive RNA exosome core complex (Exo-9) associates with the catalytic subunit EXOSC10/RRP6. Exo-9 may associate with DIS3 to form the nucleolar exosome complex, or DIS3L to form the cytoplasmic exosome complex. Exo-9 is formed by a hexameric base ring consisting of the heterodimers EXOSC4-EXOSC9, EXOSC5-EXOSC8 and EXOSC6-EXOSC7, and a cap ring consisting of EXOSC1, EXOSC2 and EXOSC3; DIS3 associates with the base ring of Exo-9. The RNA exosome complex associates with cofactors C1D/RRP47, MPHOSPH6/MPP6 and MTREX/MTR4. Interacts with DHX34; the interaction is RNA-independent.</text>
</comment>
<keyword evidence="15" id="KW-0460">Magnesium</keyword>
<dbReference type="GO" id="GO:0005654">
    <property type="term" value="C:nucleoplasm"/>
    <property type="evidence" value="ECO:0007669"/>
    <property type="project" value="UniProtKB-SubCell"/>
</dbReference>